<dbReference type="AlphaFoldDB" id="A0A1V9YCL8"/>
<feature type="chain" id="PRO_5012980803" description="Secreted protein" evidence="2">
    <location>
        <begin position="19"/>
        <end position="314"/>
    </location>
</feature>
<keyword evidence="2" id="KW-0732">Signal</keyword>
<evidence type="ECO:0008006" key="5">
    <source>
        <dbReference type="Google" id="ProtNLM"/>
    </source>
</evidence>
<evidence type="ECO:0000256" key="1">
    <source>
        <dbReference type="SAM" id="MobiDB-lite"/>
    </source>
</evidence>
<proteinExistence type="predicted"/>
<feature type="region of interest" description="Disordered" evidence="1">
    <location>
        <begin position="143"/>
        <end position="175"/>
    </location>
</feature>
<dbReference type="EMBL" id="JNBR01002150">
    <property type="protein sequence ID" value="OQR83442.1"/>
    <property type="molecule type" value="Genomic_DNA"/>
</dbReference>
<reference evidence="3 4" key="1">
    <citation type="journal article" date="2014" name="Genome Biol. Evol.">
        <title>The secreted proteins of Achlya hypogyna and Thraustotheca clavata identify the ancestral oomycete secretome and reveal gene acquisitions by horizontal gene transfer.</title>
        <authorList>
            <person name="Misner I."/>
            <person name="Blouin N."/>
            <person name="Leonard G."/>
            <person name="Richards T.A."/>
            <person name="Lane C.E."/>
        </authorList>
    </citation>
    <scope>NUCLEOTIDE SEQUENCE [LARGE SCALE GENOMIC DNA]</scope>
    <source>
        <strain evidence="3 4">ATCC 48635</strain>
    </source>
</reference>
<feature type="compositionally biased region" description="Low complexity" evidence="1">
    <location>
        <begin position="143"/>
        <end position="163"/>
    </location>
</feature>
<dbReference type="Proteomes" id="UP000243579">
    <property type="component" value="Unassembled WGS sequence"/>
</dbReference>
<gene>
    <name evidence="3" type="ORF">ACHHYP_14708</name>
</gene>
<accession>A0A1V9YCL8</accession>
<sequence length="314" mass="31704">MKTAIGVIAASIAVTAAADCTASQFAPLLATAKDATGAFALCAGELKLEPAAMVVPGWAPNTAAMIETFEKSANCKAFYADSMKFMGTITPPCNLVAAGLPLTSATFSAIPFEAAVSAMKSAAAANPAPAATTAAIAGASANTTAPEASTAPTKAPATAAATPAPTPKPTPKTRDCKPDEFAGMIGYASEPNESYALCAKDIGANFLDMAVTGWVPSTPEMVEAFAKSTACRGFYITSMSMMVMYQPPCIVHELGLALPTNVLGVIPFDTAVLQMRAYLKNPKPAATTTAPPASSATTVGISAVAGLVAVALLR</sequence>
<protein>
    <recommendedName>
        <fullName evidence="5">Secreted protein</fullName>
    </recommendedName>
</protein>
<name>A0A1V9YCL8_ACHHY</name>
<organism evidence="3 4">
    <name type="scientific">Achlya hypogyna</name>
    <name type="common">Oomycete</name>
    <name type="synonym">Protoachlya hypogyna</name>
    <dbReference type="NCBI Taxonomy" id="1202772"/>
    <lineage>
        <taxon>Eukaryota</taxon>
        <taxon>Sar</taxon>
        <taxon>Stramenopiles</taxon>
        <taxon>Oomycota</taxon>
        <taxon>Saprolegniomycetes</taxon>
        <taxon>Saprolegniales</taxon>
        <taxon>Achlyaceae</taxon>
        <taxon>Achlya</taxon>
    </lineage>
</organism>
<keyword evidence="4" id="KW-1185">Reference proteome</keyword>
<feature type="signal peptide" evidence="2">
    <location>
        <begin position="1"/>
        <end position="18"/>
    </location>
</feature>
<evidence type="ECO:0000313" key="3">
    <source>
        <dbReference type="EMBL" id="OQR83442.1"/>
    </source>
</evidence>
<dbReference type="OrthoDB" id="76697at2759"/>
<evidence type="ECO:0000256" key="2">
    <source>
        <dbReference type="SAM" id="SignalP"/>
    </source>
</evidence>
<comment type="caution">
    <text evidence="3">The sequence shown here is derived from an EMBL/GenBank/DDBJ whole genome shotgun (WGS) entry which is preliminary data.</text>
</comment>
<evidence type="ECO:0000313" key="4">
    <source>
        <dbReference type="Proteomes" id="UP000243579"/>
    </source>
</evidence>